<accession>A0ABT7XB47</accession>
<evidence type="ECO:0000259" key="4">
    <source>
        <dbReference type="PROSITE" id="PS01124"/>
    </source>
</evidence>
<keyword evidence="6" id="KW-1185">Reference proteome</keyword>
<keyword evidence="3" id="KW-0804">Transcription</keyword>
<dbReference type="Gene3D" id="1.10.10.60">
    <property type="entry name" value="Homeodomain-like"/>
    <property type="match status" value="1"/>
</dbReference>
<dbReference type="SUPFAM" id="SSF46689">
    <property type="entry name" value="Homeodomain-like"/>
    <property type="match status" value="1"/>
</dbReference>
<dbReference type="PANTHER" id="PTHR43280:SF32">
    <property type="entry name" value="TRANSCRIPTIONAL REGULATORY PROTEIN"/>
    <property type="match status" value="1"/>
</dbReference>
<dbReference type="PANTHER" id="PTHR43280">
    <property type="entry name" value="ARAC-FAMILY TRANSCRIPTIONAL REGULATOR"/>
    <property type="match status" value="1"/>
</dbReference>
<dbReference type="RefSeq" id="WP_301935296.1">
    <property type="nucleotide sequence ID" value="NZ_JAUEII010000100.1"/>
</dbReference>
<evidence type="ECO:0000256" key="1">
    <source>
        <dbReference type="ARBA" id="ARBA00023015"/>
    </source>
</evidence>
<dbReference type="Proteomes" id="UP001167871">
    <property type="component" value="Unassembled WGS sequence"/>
</dbReference>
<reference evidence="5" key="1">
    <citation type="submission" date="2023-06" db="EMBL/GenBank/DDBJ databases">
        <authorList>
            <person name="Zeman M."/>
            <person name="Kubasova T."/>
            <person name="Jahodarova E."/>
            <person name="Nykrynova M."/>
            <person name="Rychlik I."/>
        </authorList>
    </citation>
    <scope>NUCLEOTIDE SEQUENCE</scope>
    <source>
        <strain evidence="5">84_SSukc20</strain>
    </source>
</reference>
<dbReference type="InterPro" id="IPR009057">
    <property type="entry name" value="Homeodomain-like_sf"/>
</dbReference>
<name>A0ABT7XB47_9BACE</name>
<proteinExistence type="predicted"/>
<dbReference type="EMBL" id="JAUEII010000100">
    <property type="protein sequence ID" value="MDN0051286.1"/>
    <property type="molecule type" value="Genomic_DNA"/>
</dbReference>
<dbReference type="Pfam" id="PF12833">
    <property type="entry name" value="HTH_18"/>
    <property type="match status" value="1"/>
</dbReference>
<organism evidence="5 6">
    <name type="scientific">Bacteroides gallinaceum</name>
    <dbReference type="NCBI Taxonomy" id="1462571"/>
    <lineage>
        <taxon>Bacteria</taxon>
        <taxon>Pseudomonadati</taxon>
        <taxon>Bacteroidota</taxon>
        <taxon>Bacteroidia</taxon>
        <taxon>Bacteroidales</taxon>
        <taxon>Bacteroidaceae</taxon>
        <taxon>Bacteroides</taxon>
    </lineage>
</organism>
<reference evidence="5" key="2">
    <citation type="submission" date="2024-05" db="EMBL/GenBank/DDBJ databases">
        <title>Identification and characterization of horizontal gene transfer across gut microbiota members of farm animals based on homology search.</title>
        <authorList>
            <person name="Schwarzerova J."/>
            <person name="Nykrynova M."/>
            <person name="Jureckova K."/>
            <person name="Cejkova D."/>
            <person name="Rychlik I."/>
        </authorList>
    </citation>
    <scope>NUCLEOTIDE SEQUENCE</scope>
    <source>
        <strain evidence="5">84_SSukc20</strain>
    </source>
</reference>
<gene>
    <name evidence="5" type="ORF">QVO10_18280</name>
</gene>
<keyword evidence="1" id="KW-0805">Transcription regulation</keyword>
<protein>
    <submittedName>
        <fullName evidence="5">Helix-turn-helix transcriptional regulator</fullName>
    </submittedName>
</protein>
<evidence type="ECO:0000313" key="5">
    <source>
        <dbReference type="EMBL" id="MDN0051286.1"/>
    </source>
</evidence>
<sequence>MMKIQKEKIIEINTVEEYVALFGCPPICHPLLSVCRLSDVKDYSPIGKPVRLNLYTITIKDKTTCNASYGWRSYDFTRGCMNFFAPGQVHSWEEKTVNTGRWGWMLAFHPDFIRKYPLGAKIGRLKFFSYDVREALHISDMERNVVENILENIENEYRQNIDAHTQDIIVSQLDVLLNYSERFYTRQFQTRSSVEPDIVTRVHLLLQKHIDEHRKEFISVNALASELNMSPHYLSDLLRSQTGMNTQQHIHAFLIEQAKSLLATTQLSVSEIAYRLGFEYPQHFNRLFKSKTGITPLEYRNMN</sequence>
<dbReference type="InterPro" id="IPR018060">
    <property type="entry name" value="HTH_AraC"/>
</dbReference>
<evidence type="ECO:0000256" key="3">
    <source>
        <dbReference type="ARBA" id="ARBA00023163"/>
    </source>
</evidence>
<feature type="domain" description="HTH araC/xylS-type" evidence="4">
    <location>
        <begin position="200"/>
        <end position="302"/>
    </location>
</feature>
<dbReference type="PRINTS" id="PR00032">
    <property type="entry name" value="HTHARAC"/>
</dbReference>
<comment type="caution">
    <text evidence="5">The sequence shown here is derived from an EMBL/GenBank/DDBJ whole genome shotgun (WGS) entry which is preliminary data.</text>
</comment>
<keyword evidence="2" id="KW-0238">DNA-binding</keyword>
<dbReference type="SMART" id="SM00342">
    <property type="entry name" value="HTH_ARAC"/>
    <property type="match status" value="1"/>
</dbReference>
<dbReference type="PROSITE" id="PS01124">
    <property type="entry name" value="HTH_ARAC_FAMILY_2"/>
    <property type="match status" value="1"/>
</dbReference>
<evidence type="ECO:0000313" key="6">
    <source>
        <dbReference type="Proteomes" id="UP001167871"/>
    </source>
</evidence>
<evidence type="ECO:0000256" key="2">
    <source>
        <dbReference type="ARBA" id="ARBA00023125"/>
    </source>
</evidence>
<dbReference type="InterPro" id="IPR020449">
    <property type="entry name" value="Tscrpt_reg_AraC-type_HTH"/>
</dbReference>